<feature type="compositionally biased region" description="Basic and acidic residues" evidence="1">
    <location>
        <begin position="159"/>
        <end position="187"/>
    </location>
</feature>
<proteinExistence type="predicted"/>
<accession>A0A914N512</accession>
<protein>
    <submittedName>
        <fullName evidence="3">Uncharacterized protein</fullName>
    </submittedName>
</protein>
<name>A0A914N512_MELIC</name>
<evidence type="ECO:0000313" key="2">
    <source>
        <dbReference type="Proteomes" id="UP000887563"/>
    </source>
</evidence>
<evidence type="ECO:0000313" key="3">
    <source>
        <dbReference type="WBParaSite" id="Minc3s03634g34383"/>
    </source>
</evidence>
<reference evidence="3" key="1">
    <citation type="submission" date="2022-11" db="UniProtKB">
        <authorList>
            <consortium name="WormBaseParasite"/>
        </authorList>
    </citation>
    <scope>IDENTIFICATION</scope>
</reference>
<sequence>MFTNFKLLNPLVFKGFNCRNVSTPTSSKGGPTNFYKQTSSTPPFSQSPAYFGQDRSYDPSLLIPAYIPSYYDSQRFLRIRKFFIWSGIIPLIVYGYFREERDVDELWESDQRLIIVNSRKQQTLDLIKTFKQTGRNTRELELQMIELLAKEAEIRNVIQKEKQKNNKNKQMEKKKEDKKEVKEENDQQNKNSQKGWFW</sequence>
<feature type="region of interest" description="Disordered" evidence="1">
    <location>
        <begin position="159"/>
        <end position="198"/>
    </location>
</feature>
<keyword evidence="2" id="KW-1185">Reference proteome</keyword>
<evidence type="ECO:0000256" key="1">
    <source>
        <dbReference type="SAM" id="MobiDB-lite"/>
    </source>
</evidence>
<dbReference type="WBParaSite" id="Minc3s03634g34383">
    <property type="protein sequence ID" value="Minc3s03634g34383"/>
    <property type="gene ID" value="Minc3s03634g34383"/>
</dbReference>
<dbReference type="Proteomes" id="UP000887563">
    <property type="component" value="Unplaced"/>
</dbReference>
<dbReference type="AlphaFoldDB" id="A0A914N512"/>
<organism evidence="2 3">
    <name type="scientific">Meloidogyne incognita</name>
    <name type="common">Southern root-knot nematode worm</name>
    <name type="synonym">Oxyuris incognita</name>
    <dbReference type="NCBI Taxonomy" id="6306"/>
    <lineage>
        <taxon>Eukaryota</taxon>
        <taxon>Metazoa</taxon>
        <taxon>Ecdysozoa</taxon>
        <taxon>Nematoda</taxon>
        <taxon>Chromadorea</taxon>
        <taxon>Rhabditida</taxon>
        <taxon>Tylenchina</taxon>
        <taxon>Tylenchomorpha</taxon>
        <taxon>Tylenchoidea</taxon>
        <taxon>Meloidogynidae</taxon>
        <taxon>Meloidogyninae</taxon>
        <taxon>Meloidogyne</taxon>
        <taxon>Meloidogyne incognita group</taxon>
    </lineage>
</organism>